<feature type="compositionally biased region" description="Basic and acidic residues" evidence="1">
    <location>
        <begin position="110"/>
        <end position="120"/>
    </location>
</feature>
<reference evidence="2 3" key="1">
    <citation type="submission" date="2019-02" db="EMBL/GenBank/DDBJ databases">
        <title>Arcanobacterium bovis sp. nov., isolated from the milk of a cow with mastitis.</title>
        <authorList>
            <person name="Sammra O."/>
            <person name="Foster G."/>
            <person name="Hassan A."/>
            <person name="Alssahen M."/>
            <person name="Laemmler C."/>
            <person name="Borowiak M."/>
            <person name="Malorny B."/>
            <person name="Abdulmawjood A."/>
        </authorList>
    </citation>
    <scope>NUCLEOTIDE SEQUENCE [LARGE SCALE GENOMIC DNA]</scope>
    <source>
        <strain evidence="2 3">C605018/01/1</strain>
    </source>
</reference>
<feature type="region of interest" description="Disordered" evidence="1">
    <location>
        <begin position="110"/>
        <end position="129"/>
    </location>
</feature>
<sequence>MSPFFRRKSKKHDSAPERDAERQSARNLGAGAESDSALSDSTSEAFETTGAKNTADGIAKGDAGVVRTSIAGEPGVNGTPSGRTQSRDELMDIACSTWRDELTAKVLEADREADDARDSGQIDITRAHPTGSANLYSGMETRLSSLIREPHALERAKKRLAQLRTIVAKIEEEHGYAPISLSVGRVSWTQLPEQEESPSEWTDAYELTGELRLAPSDMPRITQQMRIANNARDAAEQPSNEPRVATECRSAALLQRMRVHFLADGDAKLQLSSQVRIDPSLEKAFRSNGIPAEDVAQLRQMASHSRNADEIIARLIELGRIYLPGFSFEDQAVIGFFTSPAQTMLADFEAMAPYLRSSGVMAAVAGDAERRRRSSIPLPAGLEGDRLPEAERGAGDHDVAELDVVEAVASGRSLVIDAAPGTERAGVIASITADAAASGKSLIYIPSRASAGKNLRAELEKIGLGELVLDFTNLEAVPLRLRTGLRLNKPEIDADALLELREELVDTRSKLSTFVDDLHTIDPEWGVSVHDMLEKLARLTAGPNAPKTRVRLGEKAIEALKGDGYQDVERDLGRAAELGVFDAVMASSAWAKSPISDDVEGAEALERARRLSTITVPATISQAARAAGETGLRQANNLAEWFEQIGVLEGISESLDTFKPHVFETSPMDMAIATATKEWRERHGHTMKAGERRALKREAESLVRPGVTPRDLHSALMLVQERREIWRRYTHDGGWPTLPDGLTQIRNTRDEVRAELEVLSAQVGGLDFVALPFSDLEARLKELVTDAPHMDSLPERNAVTQRLNEQGFARFVEDLRNRSVAREMINAELDLANTSSIFERLITKSEVLAAFGPRDISNLLVRLRELDSQHVAALAGPVQLAAINVMREVARAHRDDTLKLDSVLAQYDIGALRDAIATYARLVQVARPVWIVPPVLVADYIPPMPWADVVIADTNDSASVAGVVSTVLRGRQAVIVGDTRRSSLLNGYDDDDAAPASDTATASDGTLLGSSAIDAFSRVLPVIELPTCRVRQDELSTRALMNHGYADLYQPIPVRPSARSSRLVVVDGRGVPSASGNGAIEGTKLEVEAVVDAVVEYALDQNPDSMAVITVSPVHAQRVRDSLQEMRTTSIALDRFMNRDSAEPFTVIDISQASGVRRDHIIFSPGFGKTVHGRVLHSFGQLAQPQGLIGLVDAIEAPRSSMTVISSLGAGDIDVSRVSTPGPLLLADLLEYANGDVVSQASGEDATDSPLLDDLAERLRAAGWEAQFNYGFEGSVRIPLVAGHHDFPGTWAVAVLLDDDDYVAQASLRRRDRYRIEAFEARGWDVFQTFSTSLFIDPVGQADAIIAKLEKLRGKPADSPLSVPNLQEISDSQWIEVSQDADVQSEFGAGTGELGTLAGDTQAIKKIVAPVPRGPRPNVIPGLQLAAYTDDQLDEIVEWIASDAVPRTADQLVKAMRDELALVRRGGQYDAVLHNVVRRSGLAKADVEFVAAESAKDSAIDSAENGAENSDGSSAKAETSVADVSVADSAGVETQTPTVDGEMPNQQAVDNLEISDEPDYGQNEQA</sequence>
<evidence type="ECO:0000256" key="1">
    <source>
        <dbReference type="SAM" id="MobiDB-lite"/>
    </source>
</evidence>
<feature type="compositionally biased region" description="Polar residues" evidence="1">
    <location>
        <begin position="1532"/>
        <end position="1549"/>
    </location>
</feature>
<accession>A0A4Q9V3U9</accession>
<gene>
    <name evidence="2" type="ORF">EZJ44_01315</name>
</gene>
<dbReference type="OrthoDB" id="9757917at2"/>
<feature type="compositionally biased region" description="Polar residues" evidence="1">
    <location>
        <begin position="36"/>
        <end position="52"/>
    </location>
</feature>
<proteinExistence type="predicted"/>
<evidence type="ECO:0008006" key="4">
    <source>
        <dbReference type="Google" id="ProtNLM"/>
    </source>
</evidence>
<protein>
    <recommendedName>
        <fullName evidence="4">DNA helicase</fullName>
    </recommendedName>
</protein>
<dbReference type="RefSeq" id="WP_131279350.1">
    <property type="nucleotide sequence ID" value="NZ_JBHSLR010000009.1"/>
</dbReference>
<feature type="compositionally biased region" description="Polar residues" evidence="1">
    <location>
        <begin position="1507"/>
        <end position="1517"/>
    </location>
</feature>
<feature type="compositionally biased region" description="Basic and acidic residues" evidence="1">
    <location>
        <begin position="12"/>
        <end position="24"/>
    </location>
</feature>
<feature type="compositionally biased region" description="Basic residues" evidence="1">
    <location>
        <begin position="1"/>
        <end position="11"/>
    </location>
</feature>
<name>A0A4Q9V3U9_9ACTO</name>
<dbReference type="EMBL" id="SJDT01000001">
    <property type="protein sequence ID" value="TBW23803.1"/>
    <property type="molecule type" value="Genomic_DNA"/>
</dbReference>
<dbReference type="Proteomes" id="UP000293036">
    <property type="component" value="Unassembled WGS sequence"/>
</dbReference>
<feature type="compositionally biased region" description="Low complexity" evidence="1">
    <location>
        <begin position="1520"/>
        <end position="1530"/>
    </location>
</feature>
<evidence type="ECO:0000313" key="3">
    <source>
        <dbReference type="Proteomes" id="UP000293036"/>
    </source>
</evidence>
<feature type="region of interest" description="Disordered" evidence="1">
    <location>
        <begin position="69"/>
        <end position="88"/>
    </location>
</feature>
<comment type="caution">
    <text evidence="2">The sequence shown here is derived from an EMBL/GenBank/DDBJ whole genome shotgun (WGS) entry which is preliminary data.</text>
</comment>
<keyword evidence="3" id="KW-1185">Reference proteome</keyword>
<feature type="region of interest" description="Disordered" evidence="1">
    <location>
        <begin position="1494"/>
        <end position="1566"/>
    </location>
</feature>
<feature type="region of interest" description="Disordered" evidence="1">
    <location>
        <begin position="1"/>
        <end position="60"/>
    </location>
</feature>
<evidence type="ECO:0000313" key="2">
    <source>
        <dbReference type="EMBL" id="TBW23803.1"/>
    </source>
</evidence>
<organism evidence="2 3">
    <name type="scientific">Arcanobacterium bovis</name>
    <dbReference type="NCBI Taxonomy" id="2529275"/>
    <lineage>
        <taxon>Bacteria</taxon>
        <taxon>Bacillati</taxon>
        <taxon>Actinomycetota</taxon>
        <taxon>Actinomycetes</taxon>
        <taxon>Actinomycetales</taxon>
        <taxon>Actinomycetaceae</taxon>
        <taxon>Arcanobacterium</taxon>
    </lineage>
</organism>